<comment type="caution">
    <text evidence="2">The sequence shown here is derived from an EMBL/GenBank/DDBJ whole genome shotgun (WGS) entry which is preliminary data.</text>
</comment>
<feature type="region of interest" description="Disordered" evidence="1">
    <location>
        <begin position="21"/>
        <end position="43"/>
    </location>
</feature>
<sequence>MHLSFQPSRHHSHADTCQGGYLAHWTSPPNDHPRPNHTLERSQKCPLNNQAMMSQSIDPSTSLQPFYPAVRIKQRPPLTLAAILLPSPPGSRKSTLRNTDICKHTHIFEYPTRMVSSKEHNNVVTPKSIGTADKRLEKQLDPLPCSAKPNYAKAPSGRSMTPYFILPNESATGSSNSRLGPSLQFKGKSQMCTKPYQ</sequence>
<feature type="compositionally biased region" description="Polar residues" evidence="1">
    <location>
        <begin position="169"/>
        <end position="179"/>
    </location>
</feature>
<protein>
    <submittedName>
        <fullName evidence="2">Uncharacterized protein</fullName>
    </submittedName>
</protein>
<organism evidence="2 3">
    <name type="scientific">Tuber borchii</name>
    <name type="common">White truffle</name>
    <dbReference type="NCBI Taxonomy" id="42251"/>
    <lineage>
        <taxon>Eukaryota</taxon>
        <taxon>Fungi</taxon>
        <taxon>Dikarya</taxon>
        <taxon>Ascomycota</taxon>
        <taxon>Pezizomycotina</taxon>
        <taxon>Pezizomycetes</taxon>
        <taxon>Pezizales</taxon>
        <taxon>Tuberaceae</taxon>
        <taxon>Tuber</taxon>
    </lineage>
</organism>
<dbReference type="EMBL" id="NESQ01000364">
    <property type="protein sequence ID" value="PUU73593.1"/>
    <property type="molecule type" value="Genomic_DNA"/>
</dbReference>
<evidence type="ECO:0000256" key="1">
    <source>
        <dbReference type="SAM" id="MobiDB-lite"/>
    </source>
</evidence>
<accession>A0A2T6ZDN1</accession>
<gene>
    <name evidence="2" type="ORF">B9Z19DRAFT_1068864</name>
</gene>
<evidence type="ECO:0000313" key="2">
    <source>
        <dbReference type="EMBL" id="PUU73593.1"/>
    </source>
</evidence>
<feature type="compositionally biased region" description="Basic and acidic residues" evidence="1">
    <location>
        <begin position="31"/>
        <end position="43"/>
    </location>
</feature>
<reference evidence="2 3" key="1">
    <citation type="submission" date="2017-04" db="EMBL/GenBank/DDBJ databases">
        <title>Draft genome sequence of Tuber borchii Vittad., a whitish edible truffle.</title>
        <authorList>
            <consortium name="DOE Joint Genome Institute"/>
            <person name="Murat C."/>
            <person name="Kuo A."/>
            <person name="Barry K.W."/>
            <person name="Clum A."/>
            <person name="Dockter R.B."/>
            <person name="Fauchery L."/>
            <person name="Iotti M."/>
            <person name="Kohler A."/>
            <person name="Labutti K."/>
            <person name="Lindquist E.A."/>
            <person name="Lipzen A."/>
            <person name="Ohm R.A."/>
            <person name="Wang M."/>
            <person name="Grigoriev I.V."/>
            <person name="Zambonelli A."/>
            <person name="Martin F.M."/>
        </authorList>
    </citation>
    <scope>NUCLEOTIDE SEQUENCE [LARGE SCALE GENOMIC DNA]</scope>
    <source>
        <strain evidence="2 3">Tbo3840</strain>
    </source>
</reference>
<name>A0A2T6ZDN1_TUBBO</name>
<evidence type="ECO:0000313" key="3">
    <source>
        <dbReference type="Proteomes" id="UP000244722"/>
    </source>
</evidence>
<dbReference type="AlphaFoldDB" id="A0A2T6ZDN1"/>
<dbReference type="Proteomes" id="UP000244722">
    <property type="component" value="Unassembled WGS sequence"/>
</dbReference>
<feature type="region of interest" description="Disordered" evidence="1">
    <location>
        <begin position="142"/>
        <end position="197"/>
    </location>
</feature>
<proteinExistence type="predicted"/>
<keyword evidence="3" id="KW-1185">Reference proteome</keyword>